<evidence type="ECO:0000313" key="1">
    <source>
        <dbReference type="EMBL" id="KPJ74571.1"/>
    </source>
</evidence>
<proteinExistence type="predicted"/>
<evidence type="ECO:0008006" key="3">
    <source>
        <dbReference type="Google" id="ProtNLM"/>
    </source>
</evidence>
<evidence type="ECO:0000313" key="2">
    <source>
        <dbReference type="Proteomes" id="UP000051012"/>
    </source>
</evidence>
<gene>
    <name evidence="1" type="ORF">AMJ52_00215</name>
</gene>
<accession>A0A0S7YJF7</accession>
<comment type="caution">
    <text evidence="1">The sequence shown here is derived from an EMBL/GenBank/DDBJ whole genome shotgun (WGS) entry which is preliminary data.</text>
</comment>
<dbReference type="InterPro" id="IPR011044">
    <property type="entry name" value="Quino_amine_DH_bsu"/>
</dbReference>
<dbReference type="EMBL" id="LJNI01000001">
    <property type="protein sequence ID" value="KPJ74571.1"/>
    <property type="molecule type" value="Genomic_DNA"/>
</dbReference>
<dbReference type="InterPro" id="IPR015943">
    <property type="entry name" value="WD40/YVTN_repeat-like_dom_sf"/>
</dbReference>
<dbReference type="AlphaFoldDB" id="A0A0S7YJF7"/>
<reference evidence="1 2" key="1">
    <citation type="journal article" date="2015" name="Microbiome">
        <title>Genomic resolution of linkages in carbon, nitrogen, and sulfur cycling among widespread estuary sediment bacteria.</title>
        <authorList>
            <person name="Baker B.J."/>
            <person name="Lazar C.S."/>
            <person name="Teske A.P."/>
            <person name="Dick G.J."/>
        </authorList>
    </citation>
    <scope>NUCLEOTIDE SEQUENCE [LARGE SCALE GENOMIC DNA]</scope>
    <source>
        <strain evidence="1">DG_78</strain>
    </source>
</reference>
<dbReference type="SUPFAM" id="SSF50969">
    <property type="entry name" value="YVTN repeat-like/Quinoprotein amine dehydrogenase"/>
    <property type="match status" value="1"/>
</dbReference>
<dbReference type="Gene3D" id="2.130.10.10">
    <property type="entry name" value="YVTN repeat-like/Quinoprotein amine dehydrogenase"/>
    <property type="match status" value="1"/>
</dbReference>
<sequence length="248" mass="28540">MKKIIRYCLFVLVMFLFIRATCGRPKLSTKPMTGVEIMDYVFFHNVSITFDGDHYFTLNGGNENYCVVNEYNADRNFIETYDVGLDGRALFYNPKDKNLYVKIYGTDLWAIDLYNGTAGVRFSDIFEEDNSSPAFSPDGKCIYELTDGDVRVIDFKTGEELERFALESYYDEHGYGLSIAASKHYLFVWEYEDRVLVYDLDGEYVTKIKLPRTGYGFSLSYCNGMLWIAEDADASTDGGDGYWYGFEL</sequence>
<dbReference type="Proteomes" id="UP000051012">
    <property type="component" value="Unassembled WGS sequence"/>
</dbReference>
<protein>
    <recommendedName>
        <fullName evidence="3">DUF5050 domain-containing protein</fullName>
    </recommendedName>
</protein>
<organism evidence="1 2">
    <name type="scientific">candidate division TA06 bacterium DG_78</name>
    <dbReference type="NCBI Taxonomy" id="1703772"/>
    <lineage>
        <taxon>Bacteria</taxon>
        <taxon>Bacteria division TA06</taxon>
    </lineage>
</organism>
<name>A0A0S7YJF7_UNCT6</name>